<dbReference type="AlphaFoldDB" id="A0A553K6E2"/>
<proteinExistence type="predicted"/>
<evidence type="ECO:0000313" key="1">
    <source>
        <dbReference type="EMBL" id="TRY20232.1"/>
    </source>
</evidence>
<gene>
    <name evidence="1" type="ORF">FOJ82_05055</name>
</gene>
<organism evidence="1 2">
    <name type="scientific">Tessaracoccus rhinocerotis</name>
    <dbReference type="NCBI Taxonomy" id="1689449"/>
    <lineage>
        <taxon>Bacteria</taxon>
        <taxon>Bacillati</taxon>
        <taxon>Actinomycetota</taxon>
        <taxon>Actinomycetes</taxon>
        <taxon>Propionibacteriales</taxon>
        <taxon>Propionibacteriaceae</taxon>
        <taxon>Tessaracoccus</taxon>
    </lineage>
</organism>
<name>A0A553K6E2_9ACTN</name>
<evidence type="ECO:0000313" key="2">
    <source>
        <dbReference type="Proteomes" id="UP000317638"/>
    </source>
</evidence>
<keyword evidence="2" id="KW-1185">Reference proteome</keyword>
<dbReference type="OrthoDB" id="4731620at2"/>
<accession>A0A553K6E2</accession>
<dbReference type="Proteomes" id="UP000317638">
    <property type="component" value="Unassembled WGS sequence"/>
</dbReference>
<evidence type="ECO:0008006" key="3">
    <source>
        <dbReference type="Google" id="ProtNLM"/>
    </source>
</evidence>
<comment type="caution">
    <text evidence="1">The sequence shown here is derived from an EMBL/GenBank/DDBJ whole genome shotgun (WGS) entry which is preliminary data.</text>
</comment>
<dbReference type="RefSeq" id="WP_143937316.1">
    <property type="nucleotide sequence ID" value="NZ_VKKG01000001.1"/>
</dbReference>
<sequence>MKVVALFKLRSGRSVAEYRELSLDVIRRGMFAMPSVIGFEDFAVTGLMGGGTSEWDLAEIVEITSPEEFERDNTELPGKEIADTWNDWVASSSVVYLTDLAHHRA</sequence>
<protein>
    <recommendedName>
        <fullName evidence="3">DUF3303 domain-containing protein</fullName>
    </recommendedName>
</protein>
<dbReference type="EMBL" id="VKKG01000001">
    <property type="protein sequence ID" value="TRY20232.1"/>
    <property type="molecule type" value="Genomic_DNA"/>
</dbReference>
<dbReference type="Gene3D" id="3.30.70.100">
    <property type="match status" value="1"/>
</dbReference>
<reference evidence="1 2" key="1">
    <citation type="submission" date="2019-07" db="EMBL/GenBank/DDBJ databases">
        <authorList>
            <person name="Zhou L.-Y."/>
        </authorList>
    </citation>
    <scope>NUCLEOTIDE SEQUENCE [LARGE SCALE GENOMIC DNA]</scope>
    <source>
        <strain evidence="1 2">YIM 101269</strain>
    </source>
</reference>